<name>A0A545V8U6_9HYPO</name>
<keyword evidence="3" id="KW-1185">Reference proteome</keyword>
<protein>
    <submittedName>
        <fullName evidence="2">Uncharacterized protein</fullName>
    </submittedName>
</protein>
<comment type="caution">
    <text evidence="2">The sequence shown here is derived from an EMBL/GenBank/DDBJ whole genome shotgun (WGS) entry which is preliminary data.</text>
</comment>
<dbReference type="EMBL" id="SPUK01000004">
    <property type="protein sequence ID" value="TQV98146.1"/>
    <property type="molecule type" value="Genomic_DNA"/>
</dbReference>
<organism evidence="2 3">
    <name type="scientific">Cordyceps javanica</name>
    <dbReference type="NCBI Taxonomy" id="43265"/>
    <lineage>
        <taxon>Eukaryota</taxon>
        <taxon>Fungi</taxon>
        <taxon>Dikarya</taxon>
        <taxon>Ascomycota</taxon>
        <taxon>Pezizomycotina</taxon>
        <taxon>Sordariomycetes</taxon>
        <taxon>Hypocreomycetidae</taxon>
        <taxon>Hypocreales</taxon>
        <taxon>Cordycipitaceae</taxon>
        <taxon>Cordyceps</taxon>
    </lineage>
</organism>
<feature type="region of interest" description="Disordered" evidence="1">
    <location>
        <begin position="58"/>
        <end position="81"/>
    </location>
</feature>
<gene>
    <name evidence="2" type="ORF">IF1G_03889</name>
</gene>
<evidence type="ECO:0000313" key="3">
    <source>
        <dbReference type="Proteomes" id="UP000315783"/>
    </source>
</evidence>
<sequence>MLGGGLPPFGLIARHRTLIREGHIHGRRDVRRKKAEYVPVFAPPPARRAATLAASGGEIRNCQGEEGRKQKKNNGNDESNP</sequence>
<evidence type="ECO:0000313" key="2">
    <source>
        <dbReference type="EMBL" id="TQV98146.1"/>
    </source>
</evidence>
<dbReference type="Proteomes" id="UP000315783">
    <property type="component" value="Unassembled WGS sequence"/>
</dbReference>
<accession>A0A545V8U6</accession>
<proteinExistence type="predicted"/>
<evidence type="ECO:0000256" key="1">
    <source>
        <dbReference type="SAM" id="MobiDB-lite"/>
    </source>
</evidence>
<reference evidence="2 3" key="1">
    <citation type="journal article" date="2019" name="Appl. Microbiol. Biotechnol.">
        <title>Genome sequence of Isaria javanica and comparative genome analysis insights into family S53 peptidase evolution in fungal entomopathogens.</title>
        <authorList>
            <person name="Lin R."/>
            <person name="Zhang X."/>
            <person name="Xin B."/>
            <person name="Zou M."/>
            <person name="Gao Y."/>
            <person name="Qin F."/>
            <person name="Hu Q."/>
            <person name="Xie B."/>
            <person name="Cheng X."/>
        </authorList>
    </citation>
    <scope>NUCLEOTIDE SEQUENCE [LARGE SCALE GENOMIC DNA]</scope>
    <source>
        <strain evidence="2 3">IJ1G</strain>
    </source>
</reference>
<dbReference type="AlphaFoldDB" id="A0A545V8U6"/>